<dbReference type="EMBL" id="AE016822">
    <property type="protein sequence ID" value="AAT88686.1"/>
    <property type="molecule type" value="Genomic_DNA"/>
</dbReference>
<proteinExistence type="predicted"/>
<dbReference type="InterPro" id="IPR005094">
    <property type="entry name" value="Endonuclease_MobA/VirD2"/>
</dbReference>
<evidence type="ECO:0000313" key="4">
    <source>
        <dbReference type="Proteomes" id="UP000001306"/>
    </source>
</evidence>
<evidence type="ECO:0000256" key="1">
    <source>
        <dbReference type="SAM" id="MobiDB-lite"/>
    </source>
</evidence>
<keyword evidence="4" id="KW-1185">Reference proteome</keyword>
<reference evidence="3 4" key="1">
    <citation type="journal article" date="2004" name="Mol. Plant Microbe Interact.">
        <title>The genome sequence of the Gram-positive sugarcane pathogen Leifsonia xyli subsp. xyli.</title>
        <authorList>
            <person name="Monteiro-Vitorello C.B."/>
            <person name="Camargo L.E.A."/>
            <person name="Van Sluys M.A."/>
            <person name="Kitajima J.P."/>
            <person name="Truffi D."/>
            <person name="do Amaral A.M."/>
            <person name="Harakava R."/>
            <person name="de Oliveira J.C.F."/>
            <person name="Wood D."/>
            <person name="de Oliveira M.C."/>
            <person name="Miyaki C.Y."/>
            <person name="Takita M.A."/>
            <person name="da Silva A.C.R."/>
            <person name="Furlan L.R."/>
            <person name="Carraro D.M."/>
            <person name="Camarotte G."/>
            <person name="Almeida N.F. Jr."/>
            <person name="Carrer H."/>
            <person name="Coutinho L.L."/>
            <person name="El-Dorry H.A."/>
            <person name="Ferro M.I.T."/>
            <person name="Gagliardi P.R."/>
            <person name="Giglioti E."/>
            <person name="Goldman M.H.S."/>
            <person name="Goldman G.H."/>
            <person name="Kimura E.T."/>
            <person name="Ferro E.S."/>
            <person name="Kuramae E.E."/>
            <person name="Lemos E.G.M."/>
            <person name="Lemos M.V.F."/>
            <person name="Mauro S.M.Z."/>
            <person name="Machado M.A."/>
            <person name="Marino C.L."/>
            <person name="Menck C.F."/>
            <person name="Nunes L.R."/>
            <person name="Oliveira R.C."/>
            <person name="Pereira G.G."/>
            <person name="Siqueira W."/>
            <person name="de Souza A.A."/>
            <person name="Tsai S.M."/>
            <person name="Zanca A.S."/>
            <person name="Simpson A.J.G."/>
            <person name="Brumbley S.M."/>
            <person name="Setubal J.C."/>
        </authorList>
    </citation>
    <scope>NUCLEOTIDE SEQUENCE [LARGE SCALE GENOMIC DNA]</scope>
    <source>
        <strain evidence="3 4">CTCB07</strain>
    </source>
</reference>
<dbReference type="eggNOG" id="COG3843">
    <property type="taxonomic scope" value="Bacteria"/>
</dbReference>
<dbReference type="AlphaFoldDB" id="Q6AG09"/>
<gene>
    <name evidence="3" type="primary">rlx</name>
    <name evidence="3" type="ordered locus">Lxx07700</name>
</gene>
<feature type="domain" description="MobA/VirD2-like nuclease" evidence="2">
    <location>
        <begin position="37"/>
        <end position="157"/>
    </location>
</feature>
<dbReference type="STRING" id="281090.Lxx07700"/>
<dbReference type="Proteomes" id="UP000001306">
    <property type="component" value="Chromosome"/>
</dbReference>
<dbReference type="KEGG" id="lxx:Lxx07700"/>
<name>Q6AG09_LEIXX</name>
<organism evidence="3 4">
    <name type="scientific">Leifsonia xyli subsp. xyli (strain CTCB07)</name>
    <dbReference type="NCBI Taxonomy" id="281090"/>
    <lineage>
        <taxon>Bacteria</taxon>
        <taxon>Bacillati</taxon>
        <taxon>Actinomycetota</taxon>
        <taxon>Actinomycetes</taxon>
        <taxon>Micrococcales</taxon>
        <taxon>Microbacteriaceae</taxon>
        <taxon>Leifsonia</taxon>
    </lineage>
</organism>
<protein>
    <submittedName>
        <fullName evidence="3">Mobilization protein</fullName>
    </submittedName>
</protein>
<evidence type="ECO:0000259" key="2">
    <source>
        <dbReference type="Pfam" id="PF03432"/>
    </source>
</evidence>
<feature type="region of interest" description="Disordered" evidence="1">
    <location>
        <begin position="492"/>
        <end position="524"/>
    </location>
</feature>
<evidence type="ECO:0000313" key="3">
    <source>
        <dbReference type="EMBL" id="AAT88686.1"/>
    </source>
</evidence>
<sequence>MAVVKMGQIKSTVEKALAYISRPDATSDGLWVSTSAAVINPSDFKAVAREFERTARRKAITAPRKGSVLAHHVIQSFPPGEAISANRAHQLGVQLAEQVTGGEHEYMIATHLDKGHVHNHIIFNAINFETGRKFHTDKHTIGKIRDLSDALCKAEGLSVLPPLQKPAAGRSFADIYRVMKGDRGKEYLRTEIDKAACRATSWNDFEAILARAGIEISVRGGRNGTVSFREISMSRPVRDFRLGAAYTEQSIMTLMSKSVVNMVGVDVSMVVKESLDTITVTVPGTQRELQLTVAKRQVVRHGRTLRMYVPAEEPQRLAYKNGNLTRTVTTAELYEFFSEPDLAAAFDGGKRKNTDTSLLAGCTPAIAALRELEERVNAKARWMRPDMLDATTALAQAREHLKEQRMTYQTVMVAAAEAMADPNGNPYQLEGLKAELRIIERDMATVSTDIRALTVLTTDEAKASIAERIGTTLTTSTAAAEPTAAAVTLERTDRAEHTEQQAAEESPVAGRRSAGAASVPAGTH</sequence>
<dbReference type="HOGENOM" id="CLU_029513_0_0_11"/>
<accession>Q6AG09</accession>
<dbReference type="Pfam" id="PF03432">
    <property type="entry name" value="Relaxase"/>
    <property type="match status" value="1"/>
</dbReference>